<dbReference type="AlphaFoldDB" id="A0A0V1L0I3"/>
<reference evidence="1 2" key="1">
    <citation type="submission" date="2015-05" db="EMBL/GenBank/DDBJ databases">
        <title>Evolution of Trichinella species and genotypes.</title>
        <authorList>
            <person name="Korhonen P.K."/>
            <person name="Edoardo P."/>
            <person name="Giuseppe L.R."/>
            <person name="Gasser R.B."/>
        </authorList>
    </citation>
    <scope>NUCLEOTIDE SEQUENCE [LARGE SCALE GENOMIC DNA]</scope>
    <source>
        <strain evidence="1">ISS10</strain>
    </source>
</reference>
<accession>A0A0V1L0I3</accession>
<dbReference type="Proteomes" id="UP000054721">
    <property type="component" value="Unassembled WGS sequence"/>
</dbReference>
<proteinExistence type="predicted"/>
<organism evidence="1 2">
    <name type="scientific">Trichinella nativa</name>
    <dbReference type="NCBI Taxonomy" id="6335"/>
    <lineage>
        <taxon>Eukaryota</taxon>
        <taxon>Metazoa</taxon>
        <taxon>Ecdysozoa</taxon>
        <taxon>Nematoda</taxon>
        <taxon>Enoplea</taxon>
        <taxon>Dorylaimia</taxon>
        <taxon>Trichinellida</taxon>
        <taxon>Trichinellidae</taxon>
        <taxon>Trichinella</taxon>
    </lineage>
</organism>
<sequence length="84" mass="9761">MSINQRQIQRRKTEFGVVHYFSACHHDSGFPECLNYWADYRNDMHVRQAVKSQSWDANKNKPHFSNGASSITPACAPKLYPVYQ</sequence>
<evidence type="ECO:0000313" key="1">
    <source>
        <dbReference type="EMBL" id="KRZ52855.1"/>
    </source>
</evidence>
<dbReference type="EMBL" id="JYDW01000181">
    <property type="protein sequence ID" value="KRZ52855.1"/>
    <property type="molecule type" value="Genomic_DNA"/>
</dbReference>
<name>A0A0V1L0I3_9BILA</name>
<comment type="caution">
    <text evidence="1">The sequence shown here is derived from an EMBL/GenBank/DDBJ whole genome shotgun (WGS) entry which is preliminary data.</text>
</comment>
<gene>
    <name evidence="1" type="ORF">T02_12166</name>
</gene>
<protein>
    <submittedName>
        <fullName evidence="1">Uncharacterized protein</fullName>
    </submittedName>
</protein>
<evidence type="ECO:0000313" key="2">
    <source>
        <dbReference type="Proteomes" id="UP000054721"/>
    </source>
</evidence>
<keyword evidence="2" id="KW-1185">Reference proteome</keyword>